<dbReference type="InterPro" id="IPR029063">
    <property type="entry name" value="SAM-dependent_MTases_sf"/>
</dbReference>
<evidence type="ECO:0000313" key="2">
    <source>
        <dbReference type="EMBL" id="ETW13611.1"/>
    </source>
</evidence>
<sequence length="413" mass="43457">MVSVTEHYDAYPYPERDPADEAKRLVIGSPSHPVEMDHHLWAGRRDWSRPLRVLVAGGGTGDGVVQLAQTLASAGVPHEITYIDLSHRARAIAEARIEARGLNGVRFETGSLLDAPDLGTFDYIDCCGVLHHLPDSPAGFRALRAALAPGGGAGIMVYAPYGRSGVYPLQDAFGTLLEGLAPEERLAAARAMLERVPEGHPFRTNPHLVDNAASDAGFYDLLLHGQDRSYTVTELCETLDETGWQLASFTMPALYDLSRLTGHGGDLPERARMAAAEKLRGTIKTHVAYIVAAAEDDAPSAPGTASCRQGASVPHLRGADPRALAKALQAGKPLPITLAGAAARLSLPKAAAALIARIDGRSSVAEITRASGLDPVAGASLWARIEDQLAPWGLLLCSGLYRGRGAAAAAGAG</sequence>
<dbReference type="Gene3D" id="3.40.50.150">
    <property type="entry name" value="Vaccinia Virus protein VP39"/>
    <property type="match status" value="1"/>
</dbReference>
<dbReference type="CDD" id="cd02440">
    <property type="entry name" value="AdoMet_MTases"/>
    <property type="match status" value="1"/>
</dbReference>
<dbReference type="SUPFAM" id="SSF53335">
    <property type="entry name" value="S-adenosyl-L-methionine-dependent methyltransferases"/>
    <property type="match status" value="1"/>
</dbReference>
<dbReference type="PATRIC" id="fig|1317118.6.peg.1297"/>
<dbReference type="Pfam" id="PF08242">
    <property type="entry name" value="Methyltransf_12"/>
    <property type="match status" value="1"/>
</dbReference>
<dbReference type="GO" id="GO:0032259">
    <property type="term" value="P:methylation"/>
    <property type="evidence" value="ECO:0007669"/>
    <property type="project" value="UniProtKB-KW"/>
</dbReference>
<dbReference type="InterPro" id="IPR013217">
    <property type="entry name" value="Methyltransf_12"/>
</dbReference>
<organism evidence="2 3">
    <name type="scientific">Roseivivax marinus</name>
    <dbReference type="NCBI Taxonomy" id="1379903"/>
    <lineage>
        <taxon>Bacteria</taxon>
        <taxon>Pseudomonadati</taxon>
        <taxon>Pseudomonadota</taxon>
        <taxon>Alphaproteobacteria</taxon>
        <taxon>Rhodobacterales</taxon>
        <taxon>Roseobacteraceae</taxon>
        <taxon>Roseivivax</taxon>
    </lineage>
</organism>
<evidence type="ECO:0000259" key="1">
    <source>
        <dbReference type="Pfam" id="PF08242"/>
    </source>
</evidence>
<reference evidence="2 3" key="1">
    <citation type="journal article" date="2014" name="Antonie Van Leeuwenhoek">
        <title>Roseivivax atlanticus sp. nov., isolated from surface seawater of the Atlantic Ocean.</title>
        <authorList>
            <person name="Li G."/>
            <person name="Lai Q."/>
            <person name="Liu X."/>
            <person name="Sun F."/>
            <person name="Shao Z."/>
        </authorList>
    </citation>
    <scope>NUCLEOTIDE SEQUENCE [LARGE SCALE GENOMIC DNA]</scope>
    <source>
        <strain evidence="2 3">22II-s10s</strain>
    </source>
</reference>
<dbReference type="EMBL" id="AQQW01000003">
    <property type="protein sequence ID" value="ETW13611.1"/>
    <property type="molecule type" value="Genomic_DNA"/>
</dbReference>
<name>W4HNB5_9RHOB</name>
<dbReference type="STRING" id="1379903.ATO8_06261"/>
<keyword evidence="2" id="KW-0808">Transferase</keyword>
<dbReference type="RefSeq" id="WP_043842971.1">
    <property type="nucleotide sequence ID" value="NZ_AQQW01000003.1"/>
</dbReference>
<dbReference type="eggNOG" id="COG2227">
    <property type="taxonomic scope" value="Bacteria"/>
</dbReference>
<dbReference type="GO" id="GO:0008168">
    <property type="term" value="F:methyltransferase activity"/>
    <property type="evidence" value="ECO:0007669"/>
    <property type="project" value="UniProtKB-KW"/>
</dbReference>
<keyword evidence="3" id="KW-1185">Reference proteome</keyword>
<evidence type="ECO:0000313" key="3">
    <source>
        <dbReference type="Proteomes" id="UP000019063"/>
    </source>
</evidence>
<protein>
    <submittedName>
        <fullName evidence="2">Putative methyltransferase</fullName>
    </submittedName>
</protein>
<dbReference type="Proteomes" id="UP000019063">
    <property type="component" value="Unassembled WGS sequence"/>
</dbReference>
<proteinExistence type="predicted"/>
<gene>
    <name evidence="2" type="ORF">ATO8_06261</name>
</gene>
<keyword evidence="2" id="KW-0489">Methyltransferase</keyword>
<dbReference type="AlphaFoldDB" id="W4HNB5"/>
<feature type="domain" description="Methyltransferase type 12" evidence="1">
    <location>
        <begin position="56"/>
        <end position="151"/>
    </location>
</feature>
<comment type="caution">
    <text evidence="2">The sequence shown here is derived from an EMBL/GenBank/DDBJ whole genome shotgun (WGS) entry which is preliminary data.</text>
</comment>
<accession>W4HNB5</accession>